<proteinExistence type="predicted"/>
<reference evidence="2" key="1">
    <citation type="journal article" date="2019" name="Int. J. Syst. Evol. Microbiol.">
        <title>The Global Catalogue of Microorganisms (GCM) 10K type strain sequencing project: providing services to taxonomists for standard genome sequencing and annotation.</title>
        <authorList>
            <consortium name="The Broad Institute Genomics Platform"/>
            <consortium name="The Broad Institute Genome Sequencing Center for Infectious Disease"/>
            <person name="Wu L."/>
            <person name="Ma J."/>
        </authorList>
    </citation>
    <scope>NUCLEOTIDE SEQUENCE [LARGE SCALE GENOMIC DNA]</scope>
    <source>
        <strain evidence="2">JCM 4737</strain>
    </source>
</reference>
<dbReference type="RefSeq" id="WP_138896768.1">
    <property type="nucleotide sequence ID" value="NZ_BMVO01000001.1"/>
</dbReference>
<accession>A0ABQ3DHR4</accession>
<dbReference type="PANTHER" id="PTHR40053:SF1">
    <property type="entry name" value="SPORULATION-CONTROL PROTEIN SPO0M"/>
    <property type="match status" value="1"/>
</dbReference>
<gene>
    <name evidence="1" type="ORF">GCM10010346_05190</name>
</gene>
<dbReference type="Pfam" id="PF07070">
    <property type="entry name" value="Spo0M"/>
    <property type="match status" value="1"/>
</dbReference>
<evidence type="ECO:0000313" key="2">
    <source>
        <dbReference type="Proteomes" id="UP000599437"/>
    </source>
</evidence>
<evidence type="ECO:0008006" key="3">
    <source>
        <dbReference type="Google" id="ProtNLM"/>
    </source>
</evidence>
<dbReference type="Proteomes" id="UP000599437">
    <property type="component" value="Unassembled WGS sequence"/>
</dbReference>
<sequence length="248" mass="27111">MAFRKFLSSLGINAPSVETVVENPAVRPGEQLHCTVTVRGGGADVEVERLRLELVVRAEDREADGSTAWANPYTVVEAGLGAFVLPAGGTVTHRIALDVPWEMPLTHARGGRIKGGRAAVRTELSIDNSVDKGDFDEIEVHALPAQDTLHQALADLGFRLHEAEVKVGAWPARLQDRRVAPYWQETDFFFPESAGRGRFELEAVFVARQDAVDLHPGGYPPATFAYADMDLAKWTAALDAHIRSYWAG</sequence>
<comment type="caution">
    <text evidence="1">The sequence shown here is derived from an EMBL/GenBank/DDBJ whole genome shotgun (WGS) entry which is preliminary data.</text>
</comment>
<dbReference type="EMBL" id="BMVO01000001">
    <property type="protein sequence ID" value="GHA85554.1"/>
    <property type="molecule type" value="Genomic_DNA"/>
</dbReference>
<dbReference type="PANTHER" id="PTHR40053">
    <property type="entry name" value="SPORULATION-CONTROL PROTEIN SPO0M"/>
    <property type="match status" value="1"/>
</dbReference>
<dbReference type="InterPro" id="IPR009776">
    <property type="entry name" value="Spore_0_M"/>
</dbReference>
<keyword evidence="2" id="KW-1185">Reference proteome</keyword>
<evidence type="ECO:0000313" key="1">
    <source>
        <dbReference type="EMBL" id="GHA85554.1"/>
    </source>
</evidence>
<organism evidence="1 2">
    <name type="scientific">Streptomyces chryseus</name>
    <dbReference type="NCBI Taxonomy" id="68186"/>
    <lineage>
        <taxon>Bacteria</taxon>
        <taxon>Bacillati</taxon>
        <taxon>Actinomycetota</taxon>
        <taxon>Actinomycetes</taxon>
        <taxon>Kitasatosporales</taxon>
        <taxon>Streptomycetaceae</taxon>
        <taxon>Streptomyces</taxon>
    </lineage>
</organism>
<name>A0ABQ3DHR4_9ACTN</name>
<protein>
    <recommendedName>
        <fullName evidence="3">Sporulation protein</fullName>
    </recommendedName>
</protein>